<keyword evidence="1" id="KW-0732">Signal</keyword>
<evidence type="ECO:0000313" key="2">
    <source>
        <dbReference type="EMBL" id="REF72485.1"/>
    </source>
</evidence>
<evidence type="ECO:0008006" key="4">
    <source>
        <dbReference type="Google" id="ProtNLM"/>
    </source>
</evidence>
<feature type="chain" id="PRO_5017716178" description="Lipoprotein" evidence="1">
    <location>
        <begin position="21"/>
        <end position="141"/>
    </location>
</feature>
<gene>
    <name evidence="2" type="ORF">BDD41_0961</name>
</gene>
<name>A0A3D9XPZ4_PARVE</name>
<evidence type="ECO:0000256" key="1">
    <source>
        <dbReference type="SAM" id="SignalP"/>
    </source>
</evidence>
<dbReference type="PROSITE" id="PS51257">
    <property type="entry name" value="PROKAR_LIPOPROTEIN"/>
    <property type="match status" value="1"/>
</dbReference>
<dbReference type="EMBL" id="QTUJ01000001">
    <property type="protein sequence ID" value="REF72485.1"/>
    <property type="molecule type" value="Genomic_DNA"/>
</dbReference>
<organism evidence="2 3">
    <name type="scientific">Paracoccus versutus</name>
    <name type="common">Thiobacillus versutus</name>
    <dbReference type="NCBI Taxonomy" id="34007"/>
    <lineage>
        <taxon>Bacteria</taxon>
        <taxon>Pseudomonadati</taxon>
        <taxon>Pseudomonadota</taxon>
        <taxon>Alphaproteobacteria</taxon>
        <taxon>Rhodobacterales</taxon>
        <taxon>Paracoccaceae</taxon>
        <taxon>Paracoccus</taxon>
    </lineage>
</organism>
<dbReference type="Proteomes" id="UP000256941">
    <property type="component" value="Unassembled WGS sequence"/>
</dbReference>
<accession>A0A3D9XPZ4</accession>
<dbReference type="RefSeq" id="WP_147304470.1">
    <property type="nucleotide sequence ID" value="NZ_CP038196.1"/>
</dbReference>
<feature type="signal peptide" evidence="1">
    <location>
        <begin position="1"/>
        <end position="20"/>
    </location>
</feature>
<protein>
    <recommendedName>
        <fullName evidence="4">Lipoprotein</fullName>
    </recommendedName>
</protein>
<proteinExistence type="predicted"/>
<sequence length="141" mass="14368">MNRLSSCGTLLIAFALAACAPVESTPKQPPGTPVGLSGQDVKTVQAGVRAGMKDPDSARFGAMAAAKDNTGKVTVCGYVNGRNSFGGYTGDKPFIGIFVNEGGSKAFSLADIGSTEGNMMAISIVCKGRGVILPESKGLHK</sequence>
<dbReference type="AlphaFoldDB" id="A0A3D9XPZ4"/>
<reference evidence="2 3" key="1">
    <citation type="submission" date="2018-08" db="EMBL/GenBank/DDBJ databases">
        <title>Genomic Encyclopedia of Archaeal and Bacterial Type Strains, Phase II (KMG-II): from individual species to whole genera.</title>
        <authorList>
            <person name="Goeker M."/>
        </authorList>
    </citation>
    <scope>NUCLEOTIDE SEQUENCE [LARGE SCALE GENOMIC DNA]</scope>
    <source>
        <strain evidence="2 3">DSM 17099</strain>
    </source>
</reference>
<evidence type="ECO:0000313" key="3">
    <source>
        <dbReference type="Proteomes" id="UP000256941"/>
    </source>
</evidence>
<comment type="caution">
    <text evidence="2">The sequence shown here is derived from an EMBL/GenBank/DDBJ whole genome shotgun (WGS) entry which is preliminary data.</text>
</comment>